<feature type="non-terminal residue" evidence="2">
    <location>
        <position position="1"/>
    </location>
</feature>
<dbReference type="SUPFAM" id="SSF51126">
    <property type="entry name" value="Pectin lyase-like"/>
    <property type="match status" value="1"/>
</dbReference>
<feature type="domain" description="GH141-like insertion" evidence="1">
    <location>
        <begin position="127"/>
        <end position="271"/>
    </location>
</feature>
<dbReference type="InterPro" id="IPR048482">
    <property type="entry name" value="GH141_ins"/>
</dbReference>
<gene>
    <name evidence="2" type="ORF">LCGC14_3064230</name>
</gene>
<dbReference type="EMBL" id="LAZR01064983">
    <property type="protein sequence ID" value="KKK56467.1"/>
    <property type="molecule type" value="Genomic_DNA"/>
</dbReference>
<dbReference type="InterPro" id="IPR011050">
    <property type="entry name" value="Pectin_lyase_fold/virulence"/>
</dbReference>
<dbReference type="Gene3D" id="2.160.20.10">
    <property type="entry name" value="Single-stranded right-handed beta-helix, Pectin lyase-like"/>
    <property type="match status" value="1"/>
</dbReference>
<dbReference type="PANTHER" id="PTHR36453:SF1">
    <property type="entry name" value="RIGHT HANDED BETA HELIX DOMAIN-CONTAINING PROTEIN"/>
    <property type="match status" value="1"/>
</dbReference>
<comment type="caution">
    <text evidence="2">The sequence shown here is derived from an EMBL/GenBank/DDBJ whole genome shotgun (WGS) entry which is preliminary data.</text>
</comment>
<reference evidence="2" key="1">
    <citation type="journal article" date="2015" name="Nature">
        <title>Complex archaea that bridge the gap between prokaryotes and eukaryotes.</title>
        <authorList>
            <person name="Spang A."/>
            <person name="Saw J.H."/>
            <person name="Jorgensen S.L."/>
            <person name="Zaremba-Niedzwiedzka K."/>
            <person name="Martijn J."/>
            <person name="Lind A.E."/>
            <person name="van Eijk R."/>
            <person name="Schleper C."/>
            <person name="Guy L."/>
            <person name="Ettema T.J."/>
        </authorList>
    </citation>
    <scope>NUCLEOTIDE SEQUENCE</scope>
</reference>
<protein>
    <recommendedName>
        <fullName evidence="1">GH141-like insertion domain-containing protein</fullName>
    </recommendedName>
</protein>
<feature type="non-terminal residue" evidence="2">
    <location>
        <position position="352"/>
    </location>
</feature>
<name>A0A0F8WHZ3_9ZZZZ</name>
<dbReference type="InterPro" id="IPR012334">
    <property type="entry name" value="Pectin_lyas_fold"/>
</dbReference>
<evidence type="ECO:0000259" key="1">
    <source>
        <dbReference type="Pfam" id="PF21231"/>
    </source>
</evidence>
<proteinExistence type="predicted"/>
<dbReference type="Pfam" id="PF21231">
    <property type="entry name" value="GH141_M"/>
    <property type="match status" value="1"/>
</dbReference>
<dbReference type="PANTHER" id="PTHR36453">
    <property type="entry name" value="SECRETED PROTEIN-RELATED"/>
    <property type="match status" value="1"/>
</dbReference>
<sequence>LKNYNISVISIFALIICLFAAMSNADEIALYVSPKGNDSWAGSIEKPFATIQRARDAIRAMKKKGELTKPVTVYIRGGLFELEETLVFTLEDSGTRDCPITYTAYKEEKPVISGGRKITGPWKDYKGKIKVCSIPEVREGKWNFRQLFSHERRLIQSRIPNKGYYRIDLTEKDLDRDVFKYREGELKKWHNLNDVEIILFHTWNESRLFISELNEKERMVTFSGPIGRRLVRGQKYPWHINRYYIESVLEGLDREGEWYLDRRAGKLYYWPLDESQISELRAPVLSQLVRLQGSFEEKKYVEYINIIGLTFSDADYRLTKEGIPTIPDVGDIYKPSAITFEATRFCTFKDNT</sequence>
<dbReference type="AlphaFoldDB" id="A0A0F8WHZ3"/>
<accession>A0A0F8WHZ3</accession>
<evidence type="ECO:0000313" key="2">
    <source>
        <dbReference type="EMBL" id="KKK56467.1"/>
    </source>
</evidence>
<organism evidence="2">
    <name type="scientific">marine sediment metagenome</name>
    <dbReference type="NCBI Taxonomy" id="412755"/>
    <lineage>
        <taxon>unclassified sequences</taxon>
        <taxon>metagenomes</taxon>
        <taxon>ecological metagenomes</taxon>
    </lineage>
</organism>